<dbReference type="SUPFAM" id="SSF53474">
    <property type="entry name" value="alpha/beta-Hydrolases"/>
    <property type="match status" value="1"/>
</dbReference>
<evidence type="ECO:0000259" key="1">
    <source>
        <dbReference type="Pfam" id="PF08386"/>
    </source>
</evidence>
<proteinExistence type="predicted"/>
<dbReference type="EMBL" id="JABCKV010000044">
    <property type="protein sequence ID" value="KAG5645285.1"/>
    <property type="molecule type" value="Genomic_DNA"/>
</dbReference>
<evidence type="ECO:0000313" key="2">
    <source>
        <dbReference type="EMBL" id="KAG5645285.1"/>
    </source>
</evidence>
<dbReference type="Pfam" id="PF08386">
    <property type="entry name" value="Abhydrolase_4"/>
    <property type="match status" value="1"/>
</dbReference>
<comment type="caution">
    <text evidence="2">The sequence shown here is derived from an EMBL/GenBank/DDBJ whole genome shotgun (WGS) entry which is preliminary data.</text>
</comment>
<dbReference type="AlphaFoldDB" id="A0A9P7KDW6"/>
<name>A0A9P7KDW6_9AGAR</name>
<evidence type="ECO:0000313" key="3">
    <source>
        <dbReference type="Proteomes" id="UP000775547"/>
    </source>
</evidence>
<reference evidence="2" key="1">
    <citation type="submission" date="2020-07" db="EMBL/GenBank/DDBJ databases">
        <authorList>
            <person name="Nieuwenhuis M."/>
            <person name="Van De Peppel L.J.J."/>
        </authorList>
    </citation>
    <scope>NUCLEOTIDE SEQUENCE</scope>
    <source>
        <strain evidence="2">AP01</strain>
        <tissue evidence="2">Mycelium</tissue>
    </source>
</reference>
<feature type="domain" description="Peptidase S33 tripeptidyl aminopeptidase-like C-terminal" evidence="1">
    <location>
        <begin position="371"/>
        <end position="470"/>
    </location>
</feature>
<keyword evidence="3" id="KW-1185">Reference proteome</keyword>
<accession>A0A9P7KDW6</accession>
<sequence length="531" mass="57316">MSKLTRTPGASRSFARILAFSSLFLLTGTTFLISQGGFSKAIDELSVRYGAGSSSSVPDKFSWDNITPSKDLIWHRCYVEPYECARLIVPLDYSNPNGAKATIALTRLPSSLPRDSPEYRGPILVNPGGPGASGVEMALSYGKLLSTIVGPQFDILGFDPRGIGRSTPRVSFFETKVERQLWGGQNGLGVLNTSYDGLGRAYARARIVALWSTNLVDADKALDTFFKFCHAAGPSDCAFYAPTPDLISANLTKIYESVSARPIPVRTPTSYGLVDYNRVRMAVFTALYQPFRLWPTLAQGLAALAKGNGELLFAILDRPAFECSCDEGAVRDYPPDNDASIAVSCNDGDAVSESFEELEKYFEATTRESQWAEIWSGIRASCVGWPVRKNRFRGPFEANTSFPLLFIGNTADPVTPISAAKKTAKGFPSAVVLTQDSPGHCSLSSPSICTQTYIRDYFDKGTLPPPGTVCPIIGTPFPTSVGLDASGQLSTDQVVFGNDSEGAIAALSVEERALYDAVKSLSVSDVLPRML</sequence>
<reference evidence="2" key="2">
    <citation type="submission" date="2021-10" db="EMBL/GenBank/DDBJ databases">
        <title>Phylogenomics reveals ancestral predisposition of the termite-cultivated fungus Termitomyces towards a domesticated lifestyle.</title>
        <authorList>
            <person name="Auxier B."/>
            <person name="Grum-Grzhimaylo A."/>
            <person name="Cardenas M.E."/>
            <person name="Lodge J.D."/>
            <person name="Laessoe T."/>
            <person name="Pedersen O."/>
            <person name="Smith M.E."/>
            <person name="Kuyper T.W."/>
            <person name="Franco-Molano E.A."/>
            <person name="Baroni T.J."/>
            <person name="Aanen D.K."/>
        </authorList>
    </citation>
    <scope>NUCLEOTIDE SEQUENCE</scope>
    <source>
        <strain evidence="2">AP01</strain>
        <tissue evidence="2">Mycelium</tissue>
    </source>
</reference>
<organism evidence="2 3">
    <name type="scientific">Asterophora parasitica</name>
    <dbReference type="NCBI Taxonomy" id="117018"/>
    <lineage>
        <taxon>Eukaryota</taxon>
        <taxon>Fungi</taxon>
        <taxon>Dikarya</taxon>
        <taxon>Basidiomycota</taxon>
        <taxon>Agaricomycotina</taxon>
        <taxon>Agaricomycetes</taxon>
        <taxon>Agaricomycetidae</taxon>
        <taxon>Agaricales</taxon>
        <taxon>Tricholomatineae</taxon>
        <taxon>Lyophyllaceae</taxon>
        <taxon>Asterophora</taxon>
    </lineage>
</organism>
<dbReference type="OrthoDB" id="425534at2759"/>
<protein>
    <recommendedName>
        <fullName evidence="1">Peptidase S33 tripeptidyl aminopeptidase-like C-terminal domain-containing protein</fullName>
    </recommendedName>
</protein>
<dbReference type="InterPro" id="IPR029058">
    <property type="entry name" value="AB_hydrolase_fold"/>
</dbReference>
<gene>
    <name evidence="2" type="ORF">DXG03_006587</name>
</gene>
<dbReference type="InterPro" id="IPR013595">
    <property type="entry name" value="Pept_S33_TAP-like_C"/>
</dbReference>
<dbReference type="Proteomes" id="UP000775547">
    <property type="component" value="Unassembled WGS sequence"/>
</dbReference>